<dbReference type="AlphaFoldDB" id="A0A4R8M1H4"/>
<dbReference type="PANTHER" id="PTHR30445">
    <property type="entry name" value="K(+)_H(+) ANTIPORTER SUBUNIT KHTT"/>
    <property type="match status" value="1"/>
</dbReference>
<gene>
    <name evidence="10" type="ORF">C8D99_12028</name>
</gene>
<dbReference type="RefSeq" id="WP_133958798.1">
    <property type="nucleotide sequence ID" value="NZ_SORI01000020.1"/>
</dbReference>
<accession>A0A4R8M1H4</accession>
<sequence length="383" mass="39811">MDFLDSLLKNHLFLMSLTVALGIFVGKISVRGINLGISGALFVGLFIGAWGYTVPNDYFTWNLMFFVVAVGLLAAEDTARVVKRYGFRFILLSVAVTGMGALATLIMGILFAGEASPHMIAGTYTGALTSSPGLGAALEATGGNPDVTIGYSVAYPFGVMAVVLFVQLIPAIFGIDVAKEKEKLAAEKKTLSPAEENKRPESPAFSLLSFVFCILGGTILGRVSVPLGGLGSIALGTTGGALLFALGAGSFERIGPFPMRMDKKVLSAIRSISLGFFLAIVGLNAGGGVVKAFLEHGVLLMAVGIGAALAAEMTGFFLGYYLWKINWIILAGAICGAMTSTPGLGAAIDATGTDEVSAGYGGAYPVAIVCMVLFTTMLHSFFH</sequence>
<feature type="domain" description="YidE/YbjL duplication" evidence="9">
    <location>
        <begin position="211"/>
        <end position="379"/>
    </location>
</feature>
<comment type="caution">
    <text evidence="10">The sequence shown here is derived from an EMBL/GenBank/DDBJ whole genome shotgun (WGS) entry which is preliminary data.</text>
</comment>
<reference evidence="10 11" key="1">
    <citation type="submission" date="2019-03" db="EMBL/GenBank/DDBJ databases">
        <title>Genomic Encyclopedia of Type Strains, Phase IV (KMG-IV): sequencing the most valuable type-strain genomes for metagenomic binning, comparative biology and taxonomic classification.</title>
        <authorList>
            <person name="Goeker M."/>
        </authorList>
    </citation>
    <scope>NUCLEOTIDE SEQUENCE [LARGE SCALE GENOMIC DNA]</scope>
    <source>
        <strain evidence="10 11">DSM 25964</strain>
    </source>
</reference>
<feature type="transmembrane region" description="Helical" evidence="8">
    <location>
        <begin position="299"/>
        <end position="320"/>
    </location>
</feature>
<evidence type="ECO:0000256" key="1">
    <source>
        <dbReference type="ARBA" id="ARBA00004651"/>
    </source>
</evidence>
<evidence type="ECO:0000313" key="11">
    <source>
        <dbReference type="Proteomes" id="UP000295066"/>
    </source>
</evidence>
<dbReference type="OrthoDB" id="9155749at2"/>
<dbReference type="PANTHER" id="PTHR30445:SF3">
    <property type="entry name" value="TRANSPORT PROTEIN YIDE-RELATED"/>
    <property type="match status" value="1"/>
</dbReference>
<evidence type="ECO:0000256" key="3">
    <source>
        <dbReference type="ARBA" id="ARBA00022448"/>
    </source>
</evidence>
<keyword evidence="11" id="KW-1185">Reference proteome</keyword>
<feature type="transmembrane region" description="Helical" evidence="8">
    <location>
        <begin position="229"/>
        <end position="251"/>
    </location>
</feature>
<evidence type="ECO:0000256" key="6">
    <source>
        <dbReference type="ARBA" id="ARBA00022989"/>
    </source>
</evidence>
<feature type="transmembrane region" description="Helical" evidence="8">
    <location>
        <begin position="87"/>
        <end position="112"/>
    </location>
</feature>
<feature type="transmembrane region" description="Helical" evidence="8">
    <location>
        <begin position="360"/>
        <end position="382"/>
    </location>
</feature>
<feature type="domain" description="YidE/YbjL duplication" evidence="9">
    <location>
        <begin position="15"/>
        <end position="170"/>
    </location>
</feature>
<keyword evidence="4" id="KW-1003">Cell membrane</keyword>
<keyword evidence="3" id="KW-0813">Transport</keyword>
<feature type="transmembrane region" description="Helical" evidence="8">
    <location>
        <begin position="272"/>
        <end position="293"/>
    </location>
</feature>
<feature type="transmembrane region" description="Helical" evidence="8">
    <location>
        <begin position="58"/>
        <end position="75"/>
    </location>
</feature>
<keyword evidence="6 8" id="KW-1133">Transmembrane helix</keyword>
<evidence type="ECO:0000313" key="10">
    <source>
        <dbReference type="EMBL" id="TDY55947.1"/>
    </source>
</evidence>
<comment type="subcellular location">
    <subcellularLocation>
        <location evidence="1">Cell membrane</location>
        <topology evidence="1">Multi-pass membrane protein</topology>
    </subcellularLocation>
</comment>
<feature type="transmembrane region" description="Helical" evidence="8">
    <location>
        <begin position="327"/>
        <end position="348"/>
    </location>
</feature>
<keyword evidence="7 8" id="KW-0472">Membrane</keyword>
<dbReference type="EMBL" id="SORI01000020">
    <property type="protein sequence ID" value="TDY55947.1"/>
    <property type="molecule type" value="Genomic_DNA"/>
</dbReference>
<dbReference type="InterPro" id="IPR006512">
    <property type="entry name" value="YidE_YbjL"/>
</dbReference>
<feature type="transmembrane region" description="Helical" evidence="8">
    <location>
        <begin position="12"/>
        <end position="30"/>
    </location>
</feature>
<keyword evidence="5 8" id="KW-0812">Transmembrane</keyword>
<dbReference type="GO" id="GO:0005886">
    <property type="term" value="C:plasma membrane"/>
    <property type="evidence" value="ECO:0007669"/>
    <property type="project" value="UniProtKB-SubCell"/>
</dbReference>
<evidence type="ECO:0000256" key="2">
    <source>
        <dbReference type="ARBA" id="ARBA00009854"/>
    </source>
</evidence>
<organism evidence="10 11">
    <name type="scientific">Aminivibrio pyruvatiphilus</name>
    <dbReference type="NCBI Taxonomy" id="1005740"/>
    <lineage>
        <taxon>Bacteria</taxon>
        <taxon>Thermotogati</taxon>
        <taxon>Synergistota</taxon>
        <taxon>Synergistia</taxon>
        <taxon>Synergistales</taxon>
        <taxon>Aminobacteriaceae</taxon>
        <taxon>Aminivibrio</taxon>
    </lineage>
</organism>
<dbReference type="Proteomes" id="UP000295066">
    <property type="component" value="Unassembled WGS sequence"/>
</dbReference>
<evidence type="ECO:0000256" key="8">
    <source>
        <dbReference type="SAM" id="Phobius"/>
    </source>
</evidence>
<evidence type="ECO:0000259" key="9">
    <source>
        <dbReference type="Pfam" id="PF06826"/>
    </source>
</evidence>
<dbReference type="Pfam" id="PF06826">
    <property type="entry name" value="Asp-Al_Ex"/>
    <property type="match status" value="2"/>
</dbReference>
<evidence type="ECO:0000256" key="7">
    <source>
        <dbReference type="ARBA" id="ARBA00023136"/>
    </source>
</evidence>
<name>A0A4R8M1H4_9BACT</name>
<dbReference type="InterPro" id="IPR050144">
    <property type="entry name" value="AAE_transporter"/>
</dbReference>
<protein>
    <submittedName>
        <fullName evidence="10">Putative transport protein</fullName>
    </submittedName>
</protein>
<feature type="transmembrane region" description="Helical" evidence="8">
    <location>
        <begin position="153"/>
        <end position="175"/>
    </location>
</feature>
<evidence type="ECO:0000256" key="5">
    <source>
        <dbReference type="ARBA" id="ARBA00022692"/>
    </source>
</evidence>
<feature type="transmembrane region" description="Helical" evidence="8">
    <location>
        <begin position="204"/>
        <end position="223"/>
    </location>
</feature>
<comment type="similarity">
    <text evidence="2">Belongs to the AAE transporter (TC 2.A.81) family.</text>
</comment>
<feature type="transmembrane region" description="Helical" evidence="8">
    <location>
        <begin position="35"/>
        <end position="52"/>
    </location>
</feature>
<dbReference type="NCBIfam" id="TIGR01625">
    <property type="entry name" value="YidE_YbjL_dupl"/>
    <property type="match status" value="1"/>
</dbReference>
<proteinExistence type="inferred from homology"/>
<evidence type="ECO:0000256" key="4">
    <source>
        <dbReference type="ARBA" id="ARBA00022475"/>
    </source>
</evidence>